<organism evidence="1 2">
    <name type="scientific">Zophobas morio</name>
    <dbReference type="NCBI Taxonomy" id="2755281"/>
    <lineage>
        <taxon>Eukaryota</taxon>
        <taxon>Metazoa</taxon>
        <taxon>Ecdysozoa</taxon>
        <taxon>Arthropoda</taxon>
        <taxon>Hexapoda</taxon>
        <taxon>Insecta</taxon>
        <taxon>Pterygota</taxon>
        <taxon>Neoptera</taxon>
        <taxon>Endopterygota</taxon>
        <taxon>Coleoptera</taxon>
        <taxon>Polyphaga</taxon>
        <taxon>Cucujiformia</taxon>
        <taxon>Tenebrionidae</taxon>
        <taxon>Zophobas</taxon>
    </lineage>
</organism>
<protein>
    <submittedName>
        <fullName evidence="1">Uncharacterized protein</fullName>
    </submittedName>
</protein>
<name>A0AA38M478_9CUCU</name>
<proteinExistence type="predicted"/>
<comment type="caution">
    <text evidence="1">The sequence shown here is derived from an EMBL/GenBank/DDBJ whole genome shotgun (WGS) entry which is preliminary data.</text>
</comment>
<dbReference type="EMBL" id="JALNTZ010000008">
    <property type="protein sequence ID" value="KAJ3642219.1"/>
    <property type="molecule type" value="Genomic_DNA"/>
</dbReference>
<dbReference type="Proteomes" id="UP001168821">
    <property type="component" value="Unassembled WGS sequence"/>
</dbReference>
<evidence type="ECO:0000313" key="1">
    <source>
        <dbReference type="EMBL" id="KAJ3642219.1"/>
    </source>
</evidence>
<accession>A0AA38M478</accession>
<gene>
    <name evidence="1" type="ORF">Zmor_025022</name>
</gene>
<keyword evidence="2" id="KW-1185">Reference proteome</keyword>
<sequence length="101" mass="11408">MLFRSSRLSFGGVVRNGRPQSRKGWLQVGYIFRRYGSAIKKIQYGIGVAFPRGSVATVVQQVRIRRGYVSGPVYPNSNYKLSPIGAPPLVRPFRKLIERPE</sequence>
<dbReference type="AlphaFoldDB" id="A0AA38M478"/>
<evidence type="ECO:0000313" key="2">
    <source>
        <dbReference type="Proteomes" id="UP001168821"/>
    </source>
</evidence>
<reference evidence="1" key="1">
    <citation type="journal article" date="2023" name="G3 (Bethesda)">
        <title>Whole genome assemblies of Zophobas morio and Tenebrio molitor.</title>
        <authorList>
            <person name="Kaur S."/>
            <person name="Stinson S.A."/>
            <person name="diCenzo G.C."/>
        </authorList>
    </citation>
    <scope>NUCLEOTIDE SEQUENCE</scope>
    <source>
        <strain evidence="1">QUZm001</strain>
    </source>
</reference>